<reference evidence="1" key="2">
    <citation type="journal article" date="2020" name="Nat. Commun.">
        <title>Large-scale genome sequencing of mycorrhizal fungi provides insights into the early evolution of symbiotic traits.</title>
        <authorList>
            <person name="Miyauchi S."/>
            <person name="Kiss E."/>
            <person name="Kuo A."/>
            <person name="Drula E."/>
            <person name="Kohler A."/>
            <person name="Sanchez-Garcia M."/>
            <person name="Morin E."/>
            <person name="Andreopoulos B."/>
            <person name="Barry K.W."/>
            <person name="Bonito G."/>
            <person name="Buee M."/>
            <person name="Carver A."/>
            <person name="Chen C."/>
            <person name="Cichocki N."/>
            <person name="Clum A."/>
            <person name="Culley D."/>
            <person name="Crous P.W."/>
            <person name="Fauchery L."/>
            <person name="Girlanda M."/>
            <person name="Hayes R.D."/>
            <person name="Keri Z."/>
            <person name="LaButti K."/>
            <person name="Lipzen A."/>
            <person name="Lombard V."/>
            <person name="Magnuson J."/>
            <person name="Maillard F."/>
            <person name="Murat C."/>
            <person name="Nolan M."/>
            <person name="Ohm R.A."/>
            <person name="Pangilinan J."/>
            <person name="Pereira M.F."/>
            <person name="Perotto S."/>
            <person name="Peter M."/>
            <person name="Pfister S."/>
            <person name="Riley R."/>
            <person name="Sitrit Y."/>
            <person name="Stielow J.B."/>
            <person name="Szollosi G."/>
            <person name="Zifcakova L."/>
            <person name="Stursova M."/>
            <person name="Spatafora J.W."/>
            <person name="Tedersoo L."/>
            <person name="Vaario L.M."/>
            <person name="Yamada A."/>
            <person name="Yan M."/>
            <person name="Wang P."/>
            <person name="Xu J."/>
            <person name="Bruns T."/>
            <person name="Baldrian P."/>
            <person name="Vilgalys R."/>
            <person name="Dunand C."/>
            <person name="Henrissat B."/>
            <person name="Grigoriev I.V."/>
            <person name="Hibbett D."/>
            <person name="Nagy L.G."/>
            <person name="Martin F.M."/>
        </authorList>
    </citation>
    <scope>NUCLEOTIDE SEQUENCE</scope>
    <source>
        <strain evidence="1">P2</strain>
    </source>
</reference>
<dbReference type="EMBL" id="MU118027">
    <property type="protein sequence ID" value="KAF9647751.1"/>
    <property type="molecule type" value="Genomic_DNA"/>
</dbReference>
<organism evidence="1 2">
    <name type="scientific">Thelephora ganbajun</name>
    <name type="common">Ganba fungus</name>
    <dbReference type="NCBI Taxonomy" id="370292"/>
    <lineage>
        <taxon>Eukaryota</taxon>
        <taxon>Fungi</taxon>
        <taxon>Dikarya</taxon>
        <taxon>Basidiomycota</taxon>
        <taxon>Agaricomycotina</taxon>
        <taxon>Agaricomycetes</taxon>
        <taxon>Thelephorales</taxon>
        <taxon>Thelephoraceae</taxon>
        <taxon>Thelephora</taxon>
    </lineage>
</organism>
<protein>
    <submittedName>
        <fullName evidence="1">Uncharacterized protein</fullName>
    </submittedName>
</protein>
<comment type="caution">
    <text evidence="1">The sequence shown here is derived from an EMBL/GenBank/DDBJ whole genome shotgun (WGS) entry which is preliminary data.</text>
</comment>
<keyword evidence="2" id="KW-1185">Reference proteome</keyword>
<reference evidence="1" key="1">
    <citation type="submission" date="2019-10" db="EMBL/GenBank/DDBJ databases">
        <authorList>
            <consortium name="DOE Joint Genome Institute"/>
            <person name="Kuo A."/>
            <person name="Miyauchi S."/>
            <person name="Kiss E."/>
            <person name="Drula E."/>
            <person name="Kohler A."/>
            <person name="Sanchez-Garcia M."/>
            <person name="Andreopoulos B."/>
            <person name="Barry K.W."/>
            <person name="Bonito G."/>
            <person name="Buee M."/>
            <person name="Carver A."/>
            <person name="Chen C."/>
            <person name="Cichocki N."/>
            <person name="Clum A."/>
            <person name="Culley D."/>
            <person name="Crous P.W."/>
            <person name="Fauchery L."/>
            <person name="Girlanda M."/>
            <person name="Hayes R."/>
            <person name="Keri Z."/>
            <person name="Labutti K."/>
            <person name="Lipzen A."/>
            <person name="Lombard V."/>
            <person name="Magnuson J."/>
            <person name="Maillard F."/>
            <person name="Morin E."/>
            <person name="Murat C."/>
            <person name="Nolan M."/>
            <person name="Ohm R."/>
            <person name="Pangilinan J."/>
            <person name="Pereira M."/>
            <person name="Perotto S."/>
            <person name="Peter M."/>
            <person name="Riley R."/>
            <person name="Sitrit Y."/>
            <person name="Stielow B."/>
            <person name="Szollosi G."/>
            <person name="Zifcakova L."/>
            <person name="Stursova M."/>
            <person name="Spatafora J.W."/>
            <person name="Tedersoo L."/>
            <person name="Vaario L.-M."/>
            <person name="Yamada A."/>
            <person name="Yan M."/>
            <person name="Wang P."/>
            <person name="Xu J."/>
            <person name="Bruns T."/>
            <person name="Baldrian P."/>
            <person name="Vilgalys R."/>
            <person name="Henrissat B."/>
            <person name="Grigoriev I.V."/>
            <person name="Hibbett D."/>
            <person name="Nagy L.G."/>
            <person name="Martin F.M."/>
        </authorList>
    </citation>
    <scope>NUCLEOTIDE SEQUENCE</scope>
    <source>
        <strain evidence="1">P2</strain>
    </source>
</reference>
<evidence type="ECO:0000313" key="1">
    <source>
        <dbReference type="EMBL" id="KAF9647751.1"/>
    </source>
</evidence>
<sequence length="115" mass="12297">MLTDASNASTSTVANHRLLYRGALELPDSYMVLDGLSFTLALDFVPSALGGQGNPTVTSTPSGKSKLGLLENPLALALESMRGRPTLQLLGTTRIEDVHIDGSFSANVPEERFRH</sequence>
<evidence type="ECO:0000313" key="2">
    <source>
        <dbReference type="Proteomes" id="UP000886501"/>
    </source>
</evidence>
<dbReference type="Proteomes" id="UP000886501">
    <property type="component" value="Unassembled WGS sequence"/>
</dbReference>
<name>A0ACB6ZDM2_THEGA</name>
<proteinExistence type="predicted"/>
<accession>A0ACB6ZDM2</accession>
<gene>
    <name evidence="1" type="ORF">BDM02DRAFT_2524128</name>
</gene>